<evidence type="ECO:0000256" key="8">
    <source>
        <dbReference type="SAM" id="Phobius"/>
    </source>
</evidence>
<keyword evidence="5 8" id="KW-1133">Transmembrane helix</keyword>
<feature type="transmembrane region" description="Helical" evidence="8">
    <location>
        <begin position="161"/>
        <end position="178"/>
    </location>
</feature>
<gene>
    <name evidence="9" type="ORF">CGZ91_04790</name>
</gene>
<evidence type="ECO:0000256" key="4">
    <source>
        <dbReference type="ARBA" id="ARBA00022692"/>
    </source>
</evidence>
<feature type="transmembrane region" description="Helical" evidence="8">
    <location>
        <begin position="339"/>
        <end position="360"/>
    </location>
</feature>
<protein>
    <recommendedName>
        <fullName evidence="11">DUF2029 domain-containing protein</fullName>
    </recommendedName>
</protein>
<evidence type="ECO:0008006" key="11">
    <source>
        <dbReference type="Google" id="ProtNLM"/>
    </source>
</evidence>
<comment type="caution">
    <text evidence="9">The sequence shown here is derived from an EMBL/GenBank/DDBJ whole genome shotgun (WGS) entry which is preliminary data.</text>
</comment>
<evidence type="ECO:0000313" key="9">
    <source>
        <dbReference type="EMBL" id="OYN90820.1"/>
    </source>
</evidence>
<reference evidence="9 10" key="1">
    <citation type="submission" date="2017-07" db="EMBL/GenBank/DDBJ databases">
        <title>Draft whole genome sequences of clinical Proprionibacteriaceae strains.</title>
        <authorList>
            <person name="Bernier A.-M."/>
            <person name="Bernard K."/>
            <person name="Domingo M.-C."/>
        </authorList>
    </citation>
    <scope>NUCLEOTIDE SEQUENCE [LARGE SCALE GENOMIC DNA]</scope>
    <source>
        <strain evidence="9 10">NML 150081</strain>
    </source>
</reference>
<accession>A0A255EHU6</accession>
<evidence type="ECO:0000256" key="7">
    <source>
        <dbReference type="ARBA" id="ARBA00024033"/>
    </source>
</evidence>
<feature type="transmembrane region" description="Helical" evidence="8">
    <location>
        <begin position="184"/>
        <end position="207"/>
    </location>
</feature>
<dbReference type="OrthoDB" id="9774600at2"/>
<evidence type="ECO:0000256" key="1">
    <source>
        <dbReference type="ARBA" id="ARBA00004651"/>
    </source>
</evidence>
<evidence type="ECO:0000256" key="5">
    <source>
        <dbReference type="ARBA" id="ARBA00022989"/>
    </source>
</evidence>
<dbReference type="EMBL" id="NMVJ01000006">
    <property type="protein sequence ID" value="OYN90820.1"/>
    <property type="molecule type" value="Genomic_DNA"/>
</dbReference>
<dbReference type="AlphaFoldDB" id="A0A255EHU6"/>
<feature type="transmembrane region" description="Helical" evidence="8">
    <location>
        <begin position="112"/>
        <end position="130"/>
    </location>
</feature>
<name>A0A255EHU6_9ACTN</name>
<sequence>MVVNDTGATPDLEDSAPAEPKARPWPLRLIGVLLATLLPWLTSVWMAASELPWRLEQFELPMIDFEVYRQAVAKLLTGESLFSVEGLPFIYPPFAGLLLTPFGLGGDIESRVVWLGLNAFAVTVLIYRMGLRGWRLSLAAAAATALCHPIFSTLSFGQINTLLMVLVVIDLFPGQRIFPRRLPLPGWLVGIAAAIKLTPAIAAVMTLIAGRIKVTVIAFCSFLVATVVTWLVLPEDSRRFWTEMVLDSSLNPAFLRNQSMSGTWTRAFGPESDTVGVLVGFVIALAGLVVAAIWYRSGRRTLGVTLAGIAGLIASPISWDHHWVWVLPLGIVLLQDKQLSTWLRLPGLLLVLYSSFSPYMRLSEELQVWQPWQLWVAGIQPVLAAITLAGAGVAWWWHTRATGAPLWPSKLVGDEDSR</sequence>
<keyword evidence="10" id="KW-1185">Reference proteome</keyword>
<feature type="transmembrane region" description="Helical" evidence="8">
    <location>
        <begin position="29"/>
        <end position="48"/>
    </location>
</feature>
<dbReference type="Proteomes" id="UP000216300">
    <property type="component" value="Unassembled WGS sequence"/>
</dbReference>
<feature type="transmembrane region" description="Helical" evidence="8">
    <location>
        <begin position="302"/>
        <end position="319"/>
    </location>
</feature>
<evidence type="ECO:0000256" key="3">
    <source>
        <dbReference type="ARBA" id="ARBA00022679"/>
    </source>
</evidence>
<keyword evidence="3" id="KW-0808">Transferase</keyword>
<feature type="transmembrane region" description="Helical" evidence="8">
    <location>
        <begin position="372"/>
        <end position="397"/>
    </location>
</feature>
<proteinExistence type="inferred from homology"/>
<evidence type="ECO:0000256" key="6">
    <source>
        <dbReference type="ARBA" id="ARBA00023136"/>
    </source>
</evidence>
<feature type="transmembrane region" description="Helical" evidence="8">
    <location>
        <begin position="275"/>
        <end position="295"/>
    </location>
</feature>
<dbReference type="Pfam" id="PF09594">
    <property type="entry name" value="GT87"/>
    <property type="match status" value="1"/>
</dbReference>
<evidence type="ECO:0000313" key="10">
    <source>
        <dbReference type="Proteomes" id="UP000216300"/>
    </source>
</evidence>
<dbReference type="InterPro" id="IPR018584">
    <property type="entry name" value="GT87"/>
</dbReference>
<keyword evidence="4 8" id="KW-0812">Transmembrane</keyword>
<organism evidence="9 10">
    <name type="scientific">Parenemella sanctibonifatiensis</name>
    <dbReference type="NCBI Taxonomy" id="2016505"/>
    <lineage>
        <taxon>Bacteria</taxon>
        <taxon>Bacillati</taxon>
        <taxon>Actinomycetota</taxon>
        <taxon>Actinomycetes</taxon>
        <taxon>Propionibacteriales</taxon>
        <taxon>Propionibacteriaceae</taxon>
        <taxon>Parenemella</taxon>
    </lineage>
</organism>
<dbReference type="GO" id="GO:0016758">
    <property type="term" value="F:hexosyltransferase activity"/>
    <property type="evidence" value="ECO:0007669"/>
    <property type="project" value="InterPro"/>
</dbReference>
<dbReference type="RefSeq" id="WP_094453080.1">
    <property type="nucleotide sequence ID" value="NZ_NMVJ01000006.1"/>
</dbReference>
<evidence type="ECO:0000256" key="2">
    <source>
        <dbReference type="ARBA" id="ARBA00022475"/>
    </source>
</evidence>
<keyword evidence="2" id="KW-1003">Cell membrane</keyword>
<dbReference type="GO" id="GO:0005886">
    <property type="term" value="C:plasma membrane"/>
    <property type="evidence" value="ECO:0007669"/>
    <property type="project" value="UniProtKB-SubCell"/>
</dbReference>
<comment type="subcellular location">
    <subcellularLocation>
        <location evidence="1">Cell membrane</location>
        <topology evidence="1">Multi-pass membrane protein</topology>
    </subcellularLocation>
</comment>
<comment type="similarity">
    <text evidence="7">Belongs to the glycosyltransferase 87 family.</text>
</comment>
<keyword evidence="6 8" id="KW-0472">Membrane</keyword>
<feature type="transmembrane region" description="Helical" evidence="8">
    <location>
        <begin position="214"/>
        <end position="233"/>
    </location>
</feature>